<dbReference type="InterPro" id="IPR027417">
    <property type="entry name" value="P-loop_NTPase"/>
</dbReference>
<dbReference type="PANTHER" id="PTHR22878:SF69">
    <property type="entry name" value="DYNEIN HEAVY CHAIN"/>
    <property type="match status" value="1"/>
</dbReference>
<feature type="domain" description="Dynein heavy chain region D6 P-loop" evidence="14">
    <location>
        <begin position="796"/>
        <end position="913"/>
    </location>
</feature>
<dbReference type="InterPro" id="IPR024743">
    <property type="entry name" value="Dynein_HC_stalk"/>
</dbReference>
<dbReference type="Gene3D" id="1.20.920.20">
    <property type="match status" value="1"/>
</dbReference>
<dbReference type="Pfam" id="PF03028">
    <property type="entry name" value="Dynein_heavy"/>
    <property type="match status" value="1"/>
</dbReference>
<dbReference type="InterPro" id="IPR041658">
    <property type="entry name" value="AAA_lid_11"/>
</dbReference>
<evidence type="ECO:0000256" key="1">
    <source>
        <dbReference type="ARBA" id="ARBA00004430"/>
    </source>
</evidence>
<keyword evidence="12" id="KW-0966">Cell projection</keyword>
<dbReference type="FunFam" id="3.10.490.20:FF:000005">
    <property type="entry name" value="Dynein axonemal heavy chain 6"/>
    <property type="match status" value="1"/>
</dbReference>
<evidence type="ECO:0000256" key="11">
    <source>
        <dbReference type="ARBA" id="ARBA00023212"/>
    </source>
</evidence>
<dbReference type="Gene3D" id="1.10.8.720">
    <property type="entry name" value="Region D6 of dynein motor"/>
    <property type="match status" value="1"/>
</dbReference>
<accession>A0A7I8VTU9</accession>
<evidence type="ECO:0000259" key="17">
    <source>
        <dbReference type="Pfam" id="PF18198"/>
    </source>
</evidence>
<keyword evidence="8 13" id="KW-0175">Coiled coil</keyword>
<reference evidence="19 20" key="1">
    <citation type="submission" date="2020-08" db="EMBL/GenBank/DDBJ databases">
        <authorList>
            <person name="Hejnol A."/>
        </authorList>
    </citation>
    <scope>NUCLEOTIDE SEQUENCE [LARGE SCALE GENOMIC DNA]</scope>
</reference>
<evidence type="ECO:0000256" key="7">
    <source>
        <dbReference type="ARBA" id="ARBA00023017"/>
    </source>
</evidence>
<dbReference type="Gene3D" id="1.10.8.1220">
    <property type="match status" value="1"/>
</dbReference>
<evidence type="ECO:0000256" key="4">
    <source>
        <dbReference type="ARBA" id="ARBA00022737"/>
    </source>
</evidence>
<keyword evidence="7" id="KW-0243">Dynein</keyword>
<dbReference type="Gene3D" id="3.40.50.300">
    <property type="entry name" value="P-loop containing nucleotide triphosphate hydrolases"/>
    <property type="match status" value="2"/>
</dbReference>
<dbReference type="GO" id="GO:0005930">
    <property type="term" value="C:axoneme"/>
    <property type="evidence" value="ECO:0007669"/>
    <property type="project" value="UniProtKB-SubCell"/>
</dbReference>
<dbReference type="Proteomes" id="UP000549394">
    <property type="component" value="Unassembled WGS sequence"/>
</dbReference>
<evidence type="ECO:0000256" key="12">
    <source>
        <dbReference type="ARBA" id="ARBA00023273"/>
    </source>
</evidence>
<evidence type="ECO:0000313" key="19">
    <source>
        <dbReference type="EMBL" id="CAD5118024.1"/>
    </source>
</evidence>
<keyword evidence="6" id="KW-0067">ATP-binding</keyword>
<dbReference type="GO" id="GO:0051959">
    <property type="term" value="F:dynein light intermediate chain binding"/>
    <property type="evidence" value="ECO:0007669"/>
    <property type="project" value="InterPro"/>
</dbReference>
<dbReference type="OrthoDB" id="424310at2759"/>
<feature type="domain" description="Dynein heavy chain AAA lid" evidence="17">
    <location>
        <begin position="950"/>
        <end position="1090"/>
    </location>
</feature>
<dbReference type="GO" id="GO:0008569">
    <property type="term" value="F:minus-end-directed microtubule motor activity"/>
    <property type="evidence" value="ECO:0007669"/>
    <property type="project" value="InterPro"/>
</dbReference>
<evidence type="ECO:0000256" key="9">
    <source>
        <dbReference type="ARBA" id="ARBA00023069"/>
    </source>
</evidence>
<dbReference type="InterPro" id="IPR041228">
    <property type="entry name" value="Dynein_C"/>
</dbReference>
<feature type="domain" description="Dynein heavy chain ATP-binding dynein motor region" evidence="16">
    <location>
        <begin position="243"/>
        <end position="461"/>
    </location>
</feature>
<keyword evidence="9" id="KW-0969">Cilium</keyword>
<feature type="domain" description="Dynein heavy chain C-terminal" evidence="18">
    <location>
        <begin position="1097"/>
        <end position="1567"/>
    </location>
</feature>
<keyword evidence="4" id="KW-0677">Repeat</keyword>
<dbReference type="InterPro" id="IPR004273">
    <property type="entry name" value="Dynein_heavy_D6_P-loop"/>
</dbReference>
<dbReference type="InterPro" id="IPR035706">
    <property type="entry name" value="AAA_9"/>
</dbReference>
<dbReference type="InterPro" id="IPR026983">
    <property type="entry name" value="DHC"/>
</dbReference>
<dbReference type="EMBL" id="CAJFCJ010000007">
    <property type="protein sequence ID" value="CAD5118024.1"/>
    <property type="molecule type" value="Genomic_DNA"/>
</dbReference>
<evidence type="ECO:0000313" key="20">
    <source>
        <dbReference type="Proteomes" id="UP000549394"/>
    </source>
</evidence>
<evidence type="ECO:0000256" key="5">
    <source>
        <dbReference type="ARBA" id="ARBA00022741"/>
    </source>
</evidence>
<keyword evidence="5" id="KW-0547">Nucleotide-binding</keyword>
<evidence type="ECO:0000259" key="18">
    <source>
        <dbReference type="Pfam" id="PF18199"/>
    </source>
</evidence>
<dbReference type="Gene3D" id="3.10.490.20">
    <property type="match status" value="1"/>
</dbReference>
<dbReference type="GO" id="GO:0030286">
    <property type="term" value="C:dynein complex"/>
    <property type="evidence" value="ECO:0007669"/>
    <property type="project" value="UniProtKB-KW"/>
</dbReference>
<evidence type="ECO:0000259" key="16">
    <source>
        <dbReference type="Pfam" id="PF12781"/>
    </source>
</evidence>
<organism evidence="19 20">
    <name type="scientific">Dimorphilus gyrociliatus</name>
    <dbReference type="NCBI Taxonomy" id="2664684"/>
    <lineage>
        <taxon>Eukaryota</taxon>
        <taxon>Metazoa</taxon>
        <taxon>Spiralia</taxon>
        <taxon>Lophotrochozoa</taxon>
        <taxon>Annelida</taxon>
        <taxon>Polychaeta</taxon>
        <taxon>Polychaeta incertae sedis</taxon>
        <taxon>Dinophilidae</taxon>
        <taxon>Dimorphilus</taxon>
    </lineage>
</organism>
<dbReference type="Gene3D" id="1.20.1270.280">
    <property type="match status" value="1"/>
</dbReference>
<comment type="caution">
    <text evidence="19">The sequence shown here is derived from an EMBL/GenBank/DDBJ whole genome shotgun (WGS) entry which is preliminary data.</text>
</comment>
<dbReference type="GO" id="GO:0005524">
    <property type="term" value="F:ATP binding"/>
    <property type="evidence" value="ECO:0007669"/>
    <property type="project" value="UniProtKB-KW"/>
</dbReference>
<keyword evidence="3" id="KW-0493">Microtubule</keyword>
<feature type="coiled-coil region" evidence="13">
    <location>
        <begin position="97"/>
        <end position="180"/>
    </location>
</feature>
<dbReference type="GO" id="GO:0007018">
    <property type="term" value="P:microtubule-based movement"/>
    <property type="evidence" value="ECO:0007669"/>
    <property type="project" value="InterPro"/>
</dbReference>
<keyword evidence="11" id="KW-0206">Cytoskeleton</keyword>
<evidence type="ECO:0000256" key="3">
    <source>
        <dbReference type="ARBA" id="ARBA00022701"/>
    </source>
</evidence>
<evidence type="ECO:0000256" key="2">
    <source>
        <dbReference type="ARBA" id="ARBA00022490"/>
    </source>
</evidence>
<evidence type="ECO:0000256" key="8">
    <source>
        <dbReference type="ARBA" id="ARBA00023054"/>
    </source>
</evidence>
<keyword evidence="20" id="KW-1185">Reference proteome</keyword>
<protein>
    <submittedName>
        <fullName evidence="19">DgyrCDS6765</fullName>
    </submittedName>
</protein>
<proteinExistence type="predicted"/>
<dbReference type="Pfam" id="PF12777">
    <property type="entry name" value="MT"/>
    <property type="match status" value="1"/>
</dbReference>
<dbReference type="Pfam" id="PF18198">
    <property type="entry name" value="AAA_lid_11"/>
    <property type="match status" value="1"/>
</dbReference>
<comment type="subcellular location">
    <subcellularLocation>
        <location evidence="1">Cytoplasm</location>
        <location evidence="1">Cytoskeleton</location>
        <location evidence="1">Cilium axoneme</location>
    </subcellularLocation>
</comment>
<evidence type="ECO:0000256" key="10">
    <source>
        <dbReference type="ARBA" id="ARBA00023175"/>
    </source>
</evidence>
<evidence type="ECO:0000256" key="13">
    <source>
        <dbReference type="SAM" id="Coils"/>
    </source>
</evidence>
<dbReference type="GO" id="GO:0005874">
    <property type="term" value="C:microtubule"/>
    <property type="evidence" value="ECO:0007669"/>
    <property type="project" value="UniProtKB-KW"/>
</dbReference>
<feature type="domain" description="Dynein heavy chain coiled coil stalk" evidence="15">
    <location>
        <begin position="1"/>
        <end position="213"/>
    </location>
</feature>
<evidence type="ECO:0000259" key="15">
    <source>
        <dbReference type="Pfam" id="PF12777"/>
    </source>
</evidence>
<dbReference type="FunFam" id="3.40.50.300:FF:000049">
    <property type="entry name" value="Dynein, axonemal, heavy chain 5"/>
    <property type="match status" value="1"/>
</dbReference>
<dbReference type="Pfam" id="PF18199">
    <property type="entry name" value="Dynein_C"/>
    <property type="match status" value="1"/>
</dbReference>
<sequence length="1571" mass="179421">MIVMSAVGVLLGEKTDWGTSKKIIGESNFLNRLLNFDRDSIGESIFQRLKRFTGHPNFTPEKVGLVSKACKSLCMWVLALQRYYEVHKMAKPKQKKCDEAREALELARKNLAQKQASLAKITQHLQMLNKQYEDSVNQREELKQRKVLTGLRLKRASVLITALSNEKERWLESVASLEKRLESLVGDTLVSASSIAYLGAFDTMFRAKLIETWMELCRQFKIPISKNYSLIKNMVTENQILLWQNEGVPLDSHSTENAIIMQHSRKWSLLIDPQGQAFKWLSRRKGSELKVLQAADSNYMRTIERALRTGEWVLLQEVGEVLDPSLGPILSRNTYMRGGNTVIRVGDTEIEYNDNFRLYLTTSLGNPHFLPAVSNNVTIIDFTVTFDGLQEQLLSNVVKQEKPNLEMERRQLLESIASDLQTLRNLEDKTLSLLQKSEGHILDDEDLIETLQKSKVMSKEVSERLVRSEETAKNLNIARHEYLPVATRGAVLYFVLASLSNVDIMYQFSLDWFQRIFSTSITTKPIVVDPKQKRSQIEPGRVRPLSARSTEDQPVNLINHMNSMIERLTWNVYRIVCVGLFAQHQLTFSFTLCASIMRSNDRFIKRLQEEKEERQKYSKLLNMGSITDEHWNILMRVSILAKLMTEETKATHDGLTPMQRLEVANTGKQPARHHSISSEKWLDCQYLEATLESYAFLLRSFLTCYEQWDDFFQADEPYEYLSQPFDTRKLPVEKLDTTVIFHWEKLSRFERLILIRILRPAAFTFSVRTFVAQQMGNKFLATGAVDLNSMFRESDAKTPLIFILSPGSDPATQLLRFAKETRGSTLHVDMISLGRGQGPKAEELMHKAQILKGRWVFLQNCHLAASWMPKLQTIVDGFNRSGAEMDPNFRLWLSSKPDPSFPISILQTGLKITVEAAVGVRAHIQRVLGGGTISEKQYEEALGDDNGKSWRTLLFSLCLFNAALHERRKYGTLGWNIPYEFNDSDLEVSVLQLHQLLIDSINEIPWKALRFLTGQVTFGGRVTDDWDRRCLSHLVDKFYSENVLEPGHTLSSDGIYRPPPADFTFADVKAYVENLPASDSPDLVGMHTEAQVAYLETQTKNILETIVLMQPKQGVGGFAKSSSGDEFILAMSDDILKKLPPKVDEKGGGDNKLLTLSEILQIANGTYLTGRSKKEVQTKRDKEYTDYRSRLLKLYFKIHRKQSYNLYQTIDKIRRAFDPAALTFEDIATLETMYPQQIAQISKLTNSALFTVLRQEMERFNRLLSIIHKSLKSLKKAVKGEVVMSEVLEDAYSALLNQNVPTKWRQISYESCKKLSSWVIDLRERVNFIQKWVETVVNEVEKVLKVPSLHSKGGKLQEPVELKKLNVFDTQPRSFWLSAFFFPQGFLTAVLQNQARKIGQSVDSLTFQFEVSRNILDEDELNSTHKADIIKDAFEGLAPPEDGVVVFGLFIDGARWNLDNHCLDEVVVGQRISRLPEIHFKPVSAQQLNHQKIENSTEKIPPKRLASAKRKSVPSVEHLYDCPLYRTSARAGALSSTGHSTNFVMSINLPSKKEEQHWILRGVALLTQLDD</sequence>
<dbReference type="GO" id="GO:0045505">
    <property type="term" value="F:dynein intermediate chain binding"/>
    <property type="evidence" value="ECO:0007669"/>
    <property type="project" value="InterPro"/>
</dbReference>
<gene>
    <name evidence="19" type="ORF">DGYR_LOCUS6468</name>
</gene>
<dbReference type="Pfam" id="PF12781">
    <property type="entry name" value="AAA_9"/>
    <property type="match status" value="1"/>
</dbReference>
<dbReference type="InterPro" id="IPR043160">
    <property type="entry name" value="Dynein_C_barrel"/>
</dbReference>
<dbReference type="Gene3D" id="6.10.140.1060">
    <property type="match status" value="1"/>
</dbReference>
<name>A0A7I8VTU9_9ANNE</name>
<dbReference type="InterPro" id="IPR042219">
    <property type="entry name" value="AAA_lid_11_sf"/>
</dbReference>
<evidence type="ECO:0000256" key="6">
    <source>
        <dbReference type="ARBA" id="ARBA00022840"/>
    </source>
</evidence>
<dbReference type="FunFam" id="3.40.50.300:FF:000320">
    <property type="entry name" value="Dynein, axonemal, heavy chain 5"/>
    <property type="match status" value="1"/>
</dbReference>
<dbReference type="PANTHER" id="PTHR22878">
    <property type="entry name" value="DYNEIN HEAVY CHAIN 6, AXONEMAL-LIKE-RELATED"/>
    <property type="match status" value="1"/>
</dbReference>
<keyword evidence="2" id="KW-0963">Cytoplasm</keyword>
<keyword evidence="10" id="KW-0505">Motor protein</keyword>
<evidence type="ECO:0000259" key="14">
    <source>
        <dbReference type="Pfam" id="PF03028"/>
    </source>
</evidence>